<name>A0AAX3UCG3_9LACO</name>
<reference evidence="3" key="2">
    <citation type="journal article" date="2022" name="Food Funct.">
        <title>Lactobacillus kefiranofaciens ZW18 from Kefir enhances the anti-tumor effect of anti-programmed cell death 1 (PD-1) immunotherapy by modulating the gut microbiota.</title>
        <authorList>
            <person name="Zhao J."/>
            <person name="Wang Y."/>
            <person name="Wang J."/>
            <person name="Lv M."/>
            <person name="Zhou C."/>
            <person name="Jia L."/>
            <person name="Geng W."/>
        </authorList>
    </citation>
    <scope>NUCLEOTIDE SEQUENCE</scope>
    <source>
        <strain evidence="3">ZW18</strain>
    </source>
</reference>
<sequence>MKVNPYKNSPLTALMIFHTNQPTKISYQVQGISDHTTISNKVDGYQTEHQVPIVGLHAGFENTVTLTMTDEAGNTQTKTVKIKTSKLPKWIRTTPLNVTKNDKSKMQIGSNELRF</sequence>
<dbReference type="GeneID" id="72688033"/>
<gene>
    <name evidence="3" type="ORF">QEJ78_08115</name>
    <name evidence="2" type="ORF">SAMN02983011_01415</name>
</gene>
<evidence type="ECO:0000313" key="3">
    <source>
        <dbReference type="EMBL" id="WGO85335.1"/>
    </source>
</evidence>
<dbReference type="Gene3D" id="2.60.40.3100">
    <property type="entry name" value="Arylsulphate sulphotransferase monomer, N-terminal domain"/>
    <property type="match status" value="1"/>
</dbReference>
<dbReference type="AlphaFoldDB" id="A0AAX3UCG3"/>
<dbReference type="RefSeq" id="WP_013854985.1">
    <property type="nucleotide sequence ID" value="NZ_CP061341.1"/>
</dbReference>
<proteinExistence type="predicted"/>
<evidence type="ECO:0000259" key="1">
    <source>
        <dbReference type="Pfam" id="PF17425"/>
    </source>
</evidence>
<feature type="domain" description="Arylsulfotransferase N-terminal" evidence="1">
    <location>
        <begin position="1"/>
        <end position="84"/>
    </location>
</feature>
<evidence type="ECO:0000313" key="4">
    <source>
        <dbReference type="Proteomes" id="UP000181860"/>
    </source>
</evidence>
<evidence type="ECO:0000313" key="2">
    <source>
        <dbReference type="EMBL" id="SDA57186.1"/>
    </source>
</evidence>
<reference evidence="3" key="3">
    <citation type="submission" date="2023-04" db="EMBL/GenBank/DDBJ databases">
        <authorList>
            <person name="Wang Y."/>
        </authorList>
    </citation>
    <scope>NUCLEOTIDE SEQUENCE</scope>
    <source>
        <strain evidence="3">ZW18</strain>
    </source>
</reference>
<dbReference type="InterPro" id="IPR038477">
    <property type="entry name" value="ASST_N_sf"/>
</dbReference>
<dbReference type="Proteomes" id="UP001242513">
    <property type="component" value="Chromosome"/>
</dbReference>
<dbReference type="Pfam" id="PF17425">
    <property type="entry name" value="Arylsulfotran_N"/>
    <property type="match status" value="1"/>
</dbReference>
<reference evidence="2 4" key="1">
    <citation type="submission" date="2016-10" db="EMBL/GenBank/DDBJ databases">
        <authorList>
            <person name="Varghese N."/>
            <person name="Submissions S."/>
        </authorList>
    </citation>
    <scope>NUCLEOTIDE SEQUENCE [LARGE SCALE GENOMIC DNA]</scope>
    <source>
        <strain evidence="2 4">ATCC 43761</strain>
    </source>
</reference>
<evidence type="ECO:0000313" key="5">
    <source>
        <dbReference type="Proteomes" id="UP001242513"/>
    </source>
</evidence>
<dbReference type="Proteomes" id="UP000181860">
    <property type="component" value="Unassembled WGS sequence"/>
</dbReference>
<dbReference type="InterPro" id="IPR035391">
    <property type="entry name" value="Arylsulfotran_N"/>
</dbReference>
<dbReference type="EMBL" id="FMXC01000014">
    <property type="protein sequence ID" value="SDA57186.1"/>
    <property type="molecule type" value="Genomic_DNA"/>
</dbReference>
<dbReference type="EMBL" id="CP123735">
    <property type="protein sequence ID" value="WGO85335.1"/>
    <property type="molecule type" value="Genomic_DNA"/>
</dbReference>
<keyword evidence="4" id="KW-1185">Reference proteome</keyword>
<organism evidence="3 5">
    <name type="scientific">Lactobacillus kefiranofaciens</name>
    <dbReference type="NCBI Taxonomy" id="267818"/>
    <lineage>
        <taxon>Bacteria</taxon>
        <taxon>Bacillati</taxon>
        <taxon>Bacillota</taxon>
        <taxon>Bacilli</taxon>
        <taxon>Lactobacillales</taxon>
        <taxon>Lactobacillaceae</taxon>
        <taxon>Lactobacillus</taxon>
    </lineage>
</organism>
<protein>
    <submittedName>
        <fullName evidence="3">Aryl-sulfate sulfotransferase N-terminal domain-containing protein</fullName>
    </submittedName>
    <submittedName>
        <fullName evidence="2">Arylsulfotransferase (ASST)</fullName>
    </submittedName>
</protein>
<accession>A0AAX3UCG3</accession>